<evidence type="ECO:0000256" key="7">
    <source>
        <dbReference type="SAM" id="Phobius"/>
    </source>
</evidence>
<feature type="domain" description="ABC transporter" evidence="8">
    <location>
        <begin position="13"/>
        <end position="246"/>
    </location>
</feature>
<evidence type="ECO:0000256" key="5">
    <source>
        <dbReference type="ARBA" id="ARBA00022989"/>
    </source>
</evidence>
<evidence type="ECO:0000256" key="3">
    <source>
        <dbReference type="ARBA" id="ARBA00022448"/>
    </source>
</evidence>
<dbReference type="InterPro" id="IPR017871">
    <property type="entry name" value="ABC_transporter-like_CS"/>
</dbReference>
<sequence>MDPEAPLQAGHALEWSNLAFASPNGEKILLSNQSGHLRSGRMLAGKSTFLDVLSRRSASSGENSLITFDGTSDFEMRRVVSYIEQDDALLGVLTVYETVEYAARLSLPYETPNSVISSLVNTTLESLGLTDVANNRIGTPIQRGVSGGQKRRVTIATSVVSRPRVLLCDEPTSGLDSMASFQVVSSVKKLAQANDTIVIATIHQPNWETLSLFDDVLFLSGGHCIYHGPVVGIVPYFAALGYPCAPHTNPGDHVISLINVDFHSTSQVDIGDKPSPAASAQDRLSHIAEAWRTRNPSDSRNDHIVHPNSNGAGIADNTITSPLPPNLSPEGLPRLISDPSAIWAARDRHRLSDEVNRIRLLIQRAFLNYRRNLLAYGIRIAMYGGVGVLLATVWIHLGTEDTKINDRLSVHFYSVAFLGFMSIAGIPSFLEERAVFVRERGNGLYGPGAYAIASSIVCIPFLFICALLFAVICYWAIGLHPGPIAFFRFLSFLFIAVYIAEAQSVLVAAVIPIFVAALAIASFLNGFWMCVQGYFIRAVNLPRFWYYCAHFIDYQASFPNNTFAFNLLVRNDLAGLKFHCTTLVDGTCHCTVSSSLVASGQCALTGEDVLKDLQINGFSIGLYAAILLIIAVIYRVLFYVALVFRKR</sequence>
<evidence type="ECO:0000256" key="2">
    <source>
        <dbReference type="ARBA" id="ARBA00005814"/>
    </source>
</evidence>
<dbReference type="AlphaFoldDB" id="A0A9P6E012"/>
<feature type="transmembrane region" description="Helical" evidence="7">
    <location>
        <begin position="620"/>
        <end position="644"/>
    </location>
</feature>
<dbReference type="InterPro" id="IPR043926">
    <property type="entry name" value="ABCG_dom"/>
</dbReference>
<dbReference type="SUPFAM" id="SSF52540">
    <property type="entry name" value="P-loop containing nucleoside triphosphate hydrolases"/>
    <property type="match status" value="1"/>
</dbReference>
<evidence type="ECO:0000256" key="4">
    <source>
        <dbReference type="ARBA" id="ARBA00022692"/>
    </source>
</evidence>
<proteinExistence type="inferred from homology"/>
<dbReference type="GO" id="GO:0005524">
    <property type="term" value="F:ATP binding"/>
    <property type="evidence" value="ECO:0007669"/>
    <property type="project" value="InterPro"/>
</dbReference>
<dbReference type="OrthoDB" id="66620at2759"/>
<gene>
    <name evidence="9" type="ORF">BS47DRAFT_1339430</name>
</gene>
<evidence type="ECO:0000259" key="8">
    <source>
        <dbReference type="PROSITE" id="PS50893"/>
    </source>
</evidence>
<dbReference type="InterPro" id="IPR052215">
    <property type="entry name" value="Plant_ABCG"/>
</dbReference>
<feature type="transmembrane region" description="Helical" evidence="7">
    <location>
        <begin position="450"/>
        <end position="477"/>
    </location>
</feature>
<protein>
    <recommendedName>
        <fullName evidence="8">ABC transporter domain-containing protein</fullName>
    </recommendedName>
</protein>
<keyword evidence="10" id="KW-1185">Reference proteome</keyword>
<keyword evidence="3" id="KW-0813">Transport</keyword>
<dbReference type="Gene3D" id="3.40.50.300">
    <property type="entry name" value="P-loop containing nucleotide triphosphate hydrolases"/>
    <property type="match status" value="1"/>
</dbReference>
<comment type="subcellular location">
    <subcellularLocation>
        <location evidence="1">Membrane</location>
        <topology evidence="1">Multi-pass membrane protein</topology>
    </subcellularLocation>
</comment>
<feature type="transmembrane region" description="Helical" evidence="7">
    <location>
        <begin position="410"/>
        <end position="430"/>
    </location>
</feature>
<feature type="transmembrane region" description="Helical" evidence="7">
    <location>
        <begin position="373"/>
        <end position="398"/>
    </location>
</feature>
<organism evidence="9 10">
    <name type="scientific">Hydnum rufescens UP504</name>
    <dbReference type="NCBI Taxonomy" id="1448309"/>
    <lineage>
        <taxon>Eukaryota</taxon>
        <taxon>Fungi</taxon>
        <taxon>Dikarya</taxon>
        <taxon>Basidiomycota</taxon>
        <taxon>Agaricomycotina</taxon>
        <taxon>Agaricomycetes</taxon>
        <taxon>Cantharellales</taxon>
        <taxon>Hydnaceae</taxon>
        <taxon>Hydnum</taxon>
    </lineage>
</organism>
<evidence type="ECO:0000256" key="1">
    <source>
        <dbReference type="ARBA" id="ARBA00004141"/>
    </source>
</evidence>
<name>A0A9P6E012_9AGAM</name>
<dbReference type="InterPro" id="IPR027417">
    <property type="entry name" value="P-loop_NTPase"/>
</dbReference>
<dbReference type="Proteomes" id="UP000886523">
    <property type="component" value="Unassembled WGS sequence"/>
</dbReference>
<dbReference type="PROSITE" id="PS00211">
    <property type="entry name" value="ABC_TRANSPORTER_1"/>
    <property type="match status" value="1"/>
</dbReference>
<dbReference type="EMBL" id="MU128931">
    <property type="protein sequence ID" value="KAF9517569.1"/>
    <property type="molecule type" value="Genomic_DNA"/>
</dbReference>
<evidence type="ECO:0000313" key="10">
    <source>
        <dbReference type="Proteomes" id="UP000886523"/>
    </source>
</evidence>
<dbReference type="Pfam" id="PF01061">
    <property type="entry name" value="ABC2_membrane"/>
    <property type="match status" value="1"/>
</dbReference>
<comment type="similarity">
    <text evidence="2">Belongs to the ABC transporter superfamily. ABCG family. Eye pigment precursor importer (TC 3.A.1.204) subfamily.</text>
</comment>
<comment type="caution">
    <text evidence="9">The sequence shown here is derived from an EMBL/GenBank/DDBJ whole genome shotgun (WGS) entry which is preliminary data.</text>
</comment>
<dbReference type="PROSITE" id="PS50893">
    <property type="entry name" value="ABC_TRANSPORTER_2"/>
    <property type="match status" value="1"/>
</dbReference>
<dbReference type="GO" id="GO:0016887">
    <property type="term" value="F:ATP hydrolysis activity"/>
    <property type="evidence" value="ECO:0007669"/>
    <property type="project" value="InterPro"/>
</dbReference>
<dbReference type="PANTHER" id="PTHR48042:SF11">
    <property type="entry name" value="ABC TRANSPORTER G FAMILY MEMBER 11"/>
    <property type="match status" value="1"/>
</dbReference>
<keyword evidence="5 7" id="KW-1133">Transmembrane helix</keyword>
<feature type="transmembrane region" description="Helical" evidence="7">
    <location>
        <begin position="483"/>
        <end position="500"/>
    </location>
</feature>
<dbReference type="GO" id="GO:0140359">
    <property type="term" value="F:ABC-type transporter activity"/>
    <property type="evidence" value="ECO:0007669"/>
    <property type="project" value="InterPro"/>
</dbReference>
<dbReference type="Pfam" id="PF19055">
    <property type="entry name" value="ABC2_membrane_7"/>
    <property type="match status" value="1"/>
</dbReference>
<feature type="transmembrane region" description="Helical" evidence="7">
    <location>
        <begin position="507"/>
        <end position="536"/>
    </location>
</feature>
<accession>A0A9P6E012</accession>
<dbReference type="InterPro" id="IPR003439">
    <property type="entry name" value="ABC_transporter-like_ATP-bd"/>
</dbReference>
<evidence type="ECO:0000313" key="9">
    <source>
        <dbReference type="EMBL" id="KAF9517569.1"/>
    </source>
</evidence>
<keyword evidence="6 7" id="KW-0472">Membrane</keyword>
<reference evidence="9" key="1">
    <citation type="journal article" date="2020" name="Nat. Commun.">
        <title>Large-scale genome sequencing of mycorrhizal fungi provides insights into the early evolution of symbiotic traits.</title>
        <authorList>
            <person name="Miyauchi S."/>
            <person name="Kiss E."/>
            <person name="Kuo A."/>
            <person name="Drula E."/>
            <person name="Kohler A."/>
            <person name="Sanchez-Garcia M."/>
            <person name="Morin E."/>
            <person name="Andreopoulos B."/>
            <person name="Barry K.W."/>
            <person name="Bonito G."/>
            <person name="Buee M."/>
            <person name="Carver A."/>
            <person name="Chen C."/>
            <person name="Cichocki N."/>
            <person name="Clum A."/>
            <person name="Culley D."/>
            <person name="Crous P.W."/>
            <person name="Fauchery L."/>
            <person name="Girlanda M."/>
            <person name="Hayes R.D."/>
            <person name="Keri Z."/>
            <person name="LaButti K."/>
            <person name="Lipzen A."/>
            <person name="Lombard V."/>
            <person name="Magnuson J."/>
            <person name="Maillard F."/>
            <person name="Murat C."/>
            <person name="Nolan M."/>
            <person name="Ohm R.A."/>
            <person name="Pangilinan J."/>
            <person name="Pereira M.F."/>
            <person name="Perotto S."/>
            <person name="Peter M."/>
            <person name="Pfister S."/>
            <person name="Riley R."/>
            <person name="Sitrit Y."/>
            <person name="Stielow J.B."/>
            <person name="Szollosi G."/>
            <person name="Zifcakova L."/>
            <person name="Stursova M."/>
            <person name="Spatafora J.W."/>
            <person name="Tedersoo L."/>
            <person name="Vaario L.M."/>
            <person name="Yamada A."/>
            <person name="Yan M."/>
            <person name="Wang P."/>
            <person name="Xu J."/>
            <person name="Bruns T."/>
            <person name="Baldrian P."/>
            <person name="Vilgalys R."/>
            <person name="Dunand C."/>
            <person name="Henrissat B."/>
            <person name="Grigoriev I.V."/>
            <person name="Hibbett D."/>
            <person name="Nagy L.G."/>
            <person name="Martin F.M."/>
        </authorList>
    </citation>
    <scope>NUCLEOTIDE SEQUENCE</scope>
    <source>
        <strain evidence="9">UP504</strain>
    </source>
</reference>
<dbReference type="Pfam" id="PF00005">
    <property type="entry name" value="ABC_tran"/>
    <property type="match status" value="1"/>
</dbReference>
<dbReference type="GO" id="GO:0016020">
    <property type="term" value="C:membrane"/>
    <property type="evidence" value="ECO:0007669"/>
    <property type="project" value="UniProtKB-SubCell"/>
</dbReference>
<dbReference type="PANTHER" id="PTHR48042">
    <property type="entry name" value="ABC TRANSPORTER G FAMILY MEMBER 11"/>
    <property type="match status" value="1"/>
</dbReference>
<dbReference type="InterPro" id="IPR013525">
    <property type="entry name" value="ABC2_TM"/>
</dbReference>
<evidence type="ECO:0000256" key="6">
    <source>
        <dbReference type="ARBA" id="ARBA00023136"/>
    </source>
</evidence>
<keyword evidence="4 7" id="KW-0812">Transmembrane</keyword>